<proteinExistence type="inferred from homology"/>
<dbReference type="PRINTS" id="PR00364">
    <property type="entry name" value="DISEASERSIST"/>
</dbReference>
<feature type="DNA-binding region" description="OmpR/PhoB-type" evidence="4">
    <location>
        <begin position="1"/>
        <end position="92"/>
    </location>
</feature>
<dbReference type="InterPro" id="IPR001867">
    <property type="entry name" value="OmpR/PhoB-type_DNA-bd"/>
</dbReference>
<dbReference type="GO" id="GO:0006355">
    <property type="term" value="P:regulation of DNA-templated transcription"/>
    <property type="evidence" value="ECO:0007669"/>
    <property type="project" value="InterPro"/>
</dbReference>
<dbReference type="SUPFAM" id="SSF48452">
    <property type="entry name" value="TPR-like"/>
    <property type="match status" value="2"/>
</dbReference>
<gene>
    <name evidence="7" type="ORF">HNQ79_000324</name>
</gene>
<protein>
    <submittedName>
        <fullName evidence="7">Putative ATPase/DNA-binding SARP family transcriptional activator</fullName>
    </submittedName>
</protein>
<evidence type="ECO:0000256" key="1">
    <source>
        <dbReference type="ARBA" id="ARBA00005820"/>
    </source>
</evidence>
<name>A0A7X0HAI6_9ACTN</name>
<dbReference type="PANTHER" id="PTHR47691">
    <property type="entry name" value="REGULATOR-RELATED"/>
    <property type="match status" value="1"/>
</dbReference>
<keyword evidence="8" id="KW-1185">Reference proteome</keyword>
<dbReference type="PANTHER" id="PTHR47691:SF3">
    <property type="entry name" value="HTH-TYPE TRANSCRIPTIONAL REGULATOR RV0890C-RELATED"/>
    <property type="match status" value="1"/>
</dbReference>
<sequence length="1148" mass="122784">MRYQILGPARALRDDGTAVPLGGPRLRAALTVLALRPGRRVSVTALVAEVWGNTDRLPADAPAAVQALVARLRRALGRDTITSVDGGYVLAAAPDDVDLYRFERLTAEGARVLADGGDAAKAAALLDDALALWQGGPAFADLPERAADAARWEARRLDARRARVAAALALGRARESLPELAALCEAHPRDEPLQALRLRALHEAGRTAEALDAYETVRRDLADRLGADPSAELRSLHAMLLGTGDAVVPPVPNAGGAAAPPVRGPAAPPPPPAAGGNLRTRLTSFVGREADIGAIRDDLARARLVTLLGPGGAGKTRLSQEAAEAAGNQEAADPAWPDGVWMAELAPVDDPDAVPDAVLTALGARQTVLRGAGAETMRAAERHADDPLTRLTEHCARRRMLLLLDNCEHLVEAAARLADHLLAHCPGLTILATSREPLGVPGELVRPVEPLPQAVSLRLFAERGAAARPGFRIDDDPDAAAEICRRLDGLPLAIELAAARLRMLAPRQIADRLDDRFRLLTGGARTVLPRQQTLRAVVDWSWELLHEAERAALAALSVFSGGCDLAAAEAVCGPDALDLLGSLVDKSLVVAAPADGDGETRYRLLETVSEYAAGRLAASSGREAAERRHLVHFRELARTGEPLLRGHEQIRWIARFQREYENLRTALRRAVAAGDEHEALCLVHSLAWYWQVRDLRGDARHWTSAAMALSEDPFGAPGDPVVPASPVYERCTDAPPPMRPEVLQEARRGVRVLNLVSMNHGADTWFTPETKQWLGRVVATYRPELPQACRTPGSLWILALLMTTDSDEPLRDAIDRTVDACRAFGYEWELAAALEMRANIFANHAHWAGDARRDAEESLEIFVRLGDAYEAAEALSARGEACERVGDFARAADAYRTAMEHAAKLDARAQTMLLRARLAGALIEFDDDEVGAEGEALLRSVLDDPEGPRLEAAPAARMILGIRLARTGRPAEAREQFDLLRGDSDNGNLMVFDGISLGLLAWISNLEGAYAEGLDLGARALERSCEGLSLLIAPQMPAVQLMTVAGSLAGLATAEADAARGEALASDAARLVAAYAAALPRGYFVTGNEAESRDFAVRLARTVLDDTAYGSAYAEGGGLSVHEAAALVYARRDQYRQAATEGGRACGP</sequence>
<evidence type="ECO:0000259" key="6">
    <source>
        <dbReference type="PROSITE" id="PS51755"/>
    </source>
</evidence>
<reference evidence="7 8" key="1">
    <citation type="submission" date="2020-08" db="EMBL/GenBank/DDBJ databases">
        <title>Genomic Encyclopedia of Type Strains, Phase IV (KMG-IV): sequencing the most valuable type-strain genomes for metagenomic binning, comparative biology and taxonomic classification.</title>
        <authorList>
            <person name="Goeker M."/>
        </authorList>
    </citation>
    <scope>NUCLEOTIDE SEQUENCE [LARGE SCALE GENOMIC DNA]</scope>
    <source>
        <strain evidence="7 8">DSM 40141</strain>
    </source>
</reference>
<feature type="domain" description="OmpR/PhoB-type" evidence="6">
    <location>
        <begin position="1"/>
        <end position="92"/>
    </location>
</feature>
<dbReference type="Pfam" id="PF25872">
    <property type="entry name" value="HTH_77"/>
    <property type="match status" value="1"/>
</dbReference>
<dbReference type="InterPro" id="IPR005158">
    <property type="entry name" value="BTAD"/>
</dbReference>
<evidence type="ECO:0000313" key="8">
    <source>
        <dbReference type="Proteomes" id="UP000540423"/>
    </source>
</evidence>
<evidence type="ECO:0000256" key="3">
    <source>
        <dbReference type="ARBA" id="ARBA00023125"/>
    </source>
</evidence>
<dbReference type="Gene3D" id="1.25.40.10">
    <property type="entry name" value="Tetratricopeptide repeat domain"/>
    <property type="match status" value="2"/>
</dbReference>
<feature type="region of interest" description="Disordered" evidence="5">
    <location>
        <begin position="252"/>
        <end position="277"/>
    </location>
</feature>
<dbReference type="AlphaFoldDB" id="A0A7X0HAI6"/>
<dbReference type="SUPFAM" id="SSF52540">
    <property type="entry name" value="P-loop containing nucleoside triphosphate hydrolases"/>
    <property type="match status" value="1"/>
</dbReference>
<dbReference type="GO" id="GO:0000160">
    <property type="term" value="P:phosphorelay signal transduction system"/>
    <property type="evidence" value="ECO:0007669"/>
    <property type="project" value="UniProtKB-KW"/>
</dbReference>
<evidence type="ECO:0000313" key="7">
    <source>
        <dbReference type="EMBL" id="MBB6433886.1"/>
    </source>
</evidence>
<dbReference type="PROSITE" id="PS51755">
    <property type="entry name" value="OMPR_PHOB"/>
    <property type="match status" value="1"/>
</dbReference>
<keyword evidence="2" id="KW-0902">Two-component regulatory system</keyword>
<dbReference type="InterPro" id="IPR011990">
    <property type="entry name" value="TPR-like_helical_dom_sf"/>
</dbReference>
<evidence type="ECO:0000256" key="2">
    <source>
        <dbReference type="ARBA" id="ARBA00023012"/>
    </source>
</evidence>
<organism evidence="7 8">
    <name type="scientific">Streptomyces candidus</name>
    <dbReference type="NCBI Taxonomy" id="67283"/>
    <lineage>
        <taxon>Bacteria</taxon>
        <taxon>Bacillati</taxon>
        <taxon>Actinomycetota</taxon>
        <taxon>Actinomycetes</taxon>
        <taxon>Kitasatosporales</taxon>
        <taxon>Streptomycetaceae</taxon>
        <taxon>Streptomyces</taxon>
    </lineage>
</organism>
<dbReference type="InterPro" id="IPR058852">
    <property type="entry name" value="HTH_77"/>
</dbReference>
<dbReference type="SMART" id="SM01043">
    <property type="entry name" value="BTAD"/>
    <property type="match status" value="1"/>
</dbReference>
<dbReference type="Proteomes" id="UP000540423">
    <property type="component" value="Unassembled WGS sequence"/>
</dbReference>
<dbReference type="Pfam" id="PF03704">
    <property type="entry name" value="BTAD"/>
    <property type="match status" value="1"/>
</dbReference>
<feature type="compositionally biased region" description="Pro residues" evidence="5">
    <location>
        <begin position="262"/>
        <end position="273"/>
    </location>
</feature>
<dbReference type="RefSeq" id="WP_185025982.1">
    <property type="nucleotide sequence ID" value="NZ_BNBN01000001.1"/>
</dbReference>
<dbReference type="InterPro" id="IPR027417">
    <property type="entry name" value="P-loop_NTPase"/>
</dbReference>
<keyword evidence="3 4" id="KW-0238">DNA-binding</keyword>
<dbReference type="InterPro" id="IPR016032">
    <property type="entry name" value="Sig_transdc_resp-reg_C-effctor"/>
</dbReference>
<evidence type="ECO:0000256" key="4">
    <source>
        <dbReference type="PROSITE-ProRule" id="PRU01091"/>
    </source>
</evidence>
<dbReference type="SMART" id="SM00862">
    <property type="entry name" value="Trans_reg_C"/>
    <property type="match status" value="1"/>
</dbReference>
<comment type="similarity">
    <text evidence="1">Belongs to the AfsR/DnrI/RedD regulatory family.</text>
</comment>
<comment type="caution">
    <text evidence="7">The sequence shown here is derived from an EMBL/GenBank/DDBJ whole genome shotgun (WGS) entry which is preliminary data.</text>
</comment>
<dbReference type="SUPFAM" id="SSF46894">
    <property type="entry name" value="C-terminal effector domain of the bipartite response regulators"/>
    <property type="match status" value="1"/>
</dbReference>
<dbReference type="Gene3D" id="3.40.50.300">
    <property type="entry name" value="P-loop containing nucleotide triphosphate hydrolases"/>
    <property type="match status" value="1"/>
</dbReference>
<accession>A0A7X0HAI6</accession>
<dbReference type="GO" id="GO:0003677">
    <property type="term" value="F:DNA binding"/>
    <property type="evidence" value="ECO:0007669"/>
    <property type="project" value="UniProtKB-UniRule"/>
</dbReference>
<evidence type="ECO:0000256" key="5">
    <source>
        <dbReference type="SAM" id="MobiDB-lite"/>
    </source>
</evidence>
<dbReference type="Gene3D" id="1.10.10.10">
    <property type="entry name" value="Winged helix-like DNA-binding domain superfamily/Winged helix DNA-binding domain"/>
    <property type="match status" value="1"/>
</dbReference>
<dbReference type="InterPro" id="IPR036388">
    <property type="entry name" value="WH-like_DNA-bd_sf"/>
</dbReference>
<dbReference type="EMBL" id="JACHEM010000001">
    <property type="protein sequence ID" value="MBB6433886.1"/>
    <property type="molecule type" value="Genomic_DNA"/>
</dbReference>